<keyword evidence="2" id="KW-1185">Reference proteome</keyword>
<evidence type="ECO:0000313" key="2">
    <source>
        <dbReference type="Proteomes" id="UP000887116"/>
    </source>
</evidence>
<protein>
    <submittedName>
        <fullName evidence="1">Uncharacterized protein</fullName>
    </submittedName>
</protein>
<name>A0A8X6LWI0_TRICU</name>
<dbReference type="AlphaFoldDB" id="A0A8X6LWI0"/>
<accession>A0A8X6LWI0</accession>
<reference evidence="1" key="1">
    <citation type="submission" date="2020-07" db="EMBL/GenBank/DDBJ databases">
        <title>Multicomponent nature underlies the extraordinary mechanical properties of spider dragline silk.</title>
        <authorList>
            <person name="Kono N."/>
            <person name="Nakamura H."/>
            <person name="Mori M."/>
            <person name="Yoshida Y."/>
            <person name="Ohtoshi R."/>
            <person name="Malay A.D."/>
            <person name="Moran D.A.P."/>
            <person name="Tomita M."/>
            <person name="Numata K."/>
            <person name="Arakawa K."/>
        </authorList>
    </citation>
    <scope>NUCLEOTIDE SEQUENCE</scope>
</reference>
<organism evidence="1 2">
    <name type="scientific">Trichonephila clavata</name>
    <name type="common">Joro spider</name>
    <name type="synonym">Nephila clavata</name>
    <dbReference type="NCBI Taxonomy" id="2740835"/>
    <lineage>
        <taxon>Eukaryota</taxon>
        <taxon>Metazoa</taxon>
        <taxon>Ecdysozoa</taxon>
        <taxon>Arthropoda</taxon>
        <taxon>Chelicerata</taxon>
        <taxon>Arachnida</taxon>
        <taxon>Araneae</taxon>
        <taxon>Araneomorphae</taxon>
        <taxon>Entelegynae</taxon>
        <taxon>Araneoidea</taxon>
        <taxon>Nephilidae</taxon>
        <taxon>Trichonephila</taxon>
    </lineage>
</organism>
<evidence type="ECO:0000313" key="1">
    <source>
        <dbReference type="EMBL" id="GFR24610.1"/>
    </source>
</evidence>
<proteinExistence type="predicted"/>
<comment type="caution">
    <text evidence="1">The sequence shown here is derived from an EMBL/GenBank/DDBJ whole genome shotgun (WGS) entry which is preliminary data.</text>
</comment>
<sequence length="152" mass="17099">MQPNGENVLDDCGWRIPGVVLMQVGLSESTSQEPSSLLGLGKKSGWLGYEFSGAFLSPFSRLVQGWLGMVPLLVSELRFEGKCRVLEGFKLQPEGLCLPERKFSTQPAERNLFFQSLNFDCEVHGLGFVETRKLVKYFTSQSVCSEEITWPW</sequence>
<gene>
    <name evidence="1" type="ORF">TNCT_237941</name>
</gene>
<dbReference type="Proteomes" id="UP000887116">
    <property type="component" value="Unassembled WGS sequence"/>
</dbReference>
<dbReference type="EMBL" id="BMAO01018594">
    <property type="protein sequence ID" value="GFR24610.1"/>
    <property type="molecule type" value="Genomic_DNA"/>
</dbReference>